<gene>
    <name evidence="4" type="ORF">VaNZ11_005819</name>
</gene>
<keyword evidence="5" id="KW-1185">Reference proteome</keyword>
<sequence length="388" mass="41365">NIDFSRCAVHRRHFLLAVAQAAALSSSLWGLPVGTAAATAGASSPPPPPSLASFLQPLLPPPVPDLLAQLEGRAPILHPGVAWSLRNRSRQLFYPPWLAGEWEVTARFAAASFPQGRRLLGRTVPGVLKGSMVVALPDVGAAIDAPLQYRMRFVESPQESGVVADRVFNVRQLMDAFYGFEVCRRVEYDPLENPTRMTVVYATPRQDRSVISEDLRKAELIINNRVSEQISPTDFICAELFRQVSQASAQGFVGDYEIISRYSLLQPGAIADQDGPAAPADIITPATAAASPPPPPMTTTTTRSSGTTTAAAAGGTPTAASATTSGDEATAAASGEPRGPVMEAGHGAKVRVLQRVAAFLQPQDAAFFEARNQAVAAYDYTYDLRRVA</sequence>
<name>A0ABQ5S0E1_9CHLO</name>
<dbReference type="Pfam" id="PF20670">
    <property type="entry name" value="DUF6816"/>
    <property type="match status" value="1"/>
</dbReference>
<dbReference type="InterPro" id="IPR049213">
    <property type="entry name" value="DUF6816"/>
</dbReference>
<protein>
    <recommendedName>
        <fullName evidence="3">DUF6816 domain-containing protein</fullName>
    </recommendedName>
</protein>
<evidence type="ECO:0000313" key="4">
    <source>
        <dbReference type="EMBL" id="GLI62963.1"/>
    </source>
</evidence>
<evidence type="ECO:0000313" key="5">
    <source>
        <dbReference type="Proteomes" id="UP001165090"/>
    </source>
</evidence>
<evidence type="ECO:0000256" key="2">
    <source>
        <dbReference type="SAM" id="SignalP"/>
    </source>
</evidence>
<organism evidence="4 5">
    <name type="scientific">Volvox africanus</name>
    <dbReference type="NCBI Taxonomy" id="51714"/>
    <lineage>
        <taxon>Eukaryota</taxon>
        <taxon>Viridiplantae</taxon>
        <taxon>Chlorophyta</taxon>
        <taxon>core chlorophytes</taxon>
        <taxon>Chlorophyceae</taxon>
        <taxon>CS clade</taxon>
        <taxon>Chlamydomonadales</taxon>
        <taxon>Volvocaceae</taxon>
        <taxon>Volvox</taxon>
    </lineage>
</organism>
<accession>A0ABQ5S0E1</accession>
<keyword evidence="2" id="KW-0732">Signal</keyword>
<evidence type="ECO:0000259" key="3">
    <source>
        <dbReference type="Pfam" id="PF20670"/>
    </source>
</evidence>
<reference evidence="4 5" key="1">
    <citation type="journal article" date="2023" name="IScience">
        <title>Expanded male sex-determining region conserved during the evolution of homothallism in the green alga Volvox.</title>
        <authorList>
            <person name="Yamamoto K."/>
            <person name="Matsuzaki R."/>
            <person name="Mahakham W."/>
            <person name="Heman W."/>
            <person name="Sekimoto H."/>
            <person name="Kawachi M."/>
            <person name="Minakuchi Y."/>
            <person name="Toyoda A."/>
            <person name="Nozaki H."/>
        </authorList>
    </citation>
    <scope>NUCLEOTIDE SEQUENCE [LARGE SCALE GENOMIC DNA]</scope>
    <source>
        <strain evidence="4 5">NIES-4468</strain>
    </source>
</reference>
<proteinExistence type="predicted"/>
<feature type="region of interest" description="Disordered" evidence="1">
    <location>
        <begin position="285"/>
        <end position="342"/>
    </location>
</feature>
<feature type="signal peptide" evidence="2">
    <location>
        <begin position="1"/>
        <end position="30"/>
    </location>
</feature>
<dbReference type="Proteomes" id="UP001165090">
    <property type="component" value="Unassembled WGS sequence"/>
</dbReference>
<feature type="non-terminal residue" evidence="4">
    <location>
        <position position="1"/>
    </location>
</feature>
<dbReference type="EMBL" id="BSDZ01000014">
    <property type="protein sequence ID" value="GLI62963.1"/>
    <property type="molecule type" value="Genomic_DNA"/>
</dbReference>
<feature type="chain" id="PRO_5046853753" description="DUF6816 domain-containing protein" evidence="2">
    <location>
        <begin position="31"/>
        <end position="388"/>
    </location>
</feature>
<feature type="compositionally biased region" description="Low complexity" evidence="1">
    <location>
        <begin position="298"/>
        <end position="326"/>
    </location>
</feature>
<evidence type="ECO:0000256" key="1">
    <source>
        <dbReference type="SAM" id="MobiDB-lite"/>
    </source>
</evidence>
<comment type="caution">
    <text evidence="4">The sequence shown here is derived from an EMBL/GenBank/DDBJ whole genome shotgun (WGS) entry which is preliminary data.</text>
</comment>
<feature type="domain" description="DUF6816" evidence="3">
    <location>
        <begin position="91"/>
        <end position="302"/>
    </location>
</feature>